<protein>
    <submittedName>
        <fullName evidence="1">Uncharacterized protein</fullName>
    </submittedName>
</protein>
<organism evidence="1 2">
    <name type="scientific">Candidatus Neoehrlichia procyonis str. RAC413</name>
    <dbReference type="NCBI Taxonomy" id="1359163"/>
    <lineage>
        <taxon>Bacteria</taxon>
        <taxon>Pseudomonadati</taxon>
        <taxon>Pseudomonadota</taxon>
        <taxon>Alphaproteobacteria</taxon>
        <taxon>Rickettsiales</taxon>
        <taxon>Anaplasmataceae</taxon>
        <taxon>Candidatus Neoehrlichia</taxon>
    </lineage>
</organism>
<evidence type="ECO:0000313" key="1">
    <source>
        <dbReference type="EMBL" id="KJV68748.1"/>
    </source>
</evidence>
<keyword evidence="2" id="KW-1185">Reference proteome</keyword>
<dbReference type="Proteomes" id="UP000033562">
    <property type="component" value="Unassembled WGS sequence"/>
</dbReference>
<accession>A0A0F3NL17</accession>
<dbReference type="AlphaFoldDB" id="A0A0F3NL17"/>
<dbReference type="EMBL" id="LANX01000001">
    <property type="protein sequence ID" value="KJV68748.1"/>
    <property type="molecule type" value="Genomic_DNA"/>
</dbReference>
<reference evidence="1 2" key="1">
    <citation type="submission" date="2015-02" db="EMBL/GenBank/DDBJ databases">
        <title>Genome Sequencing of Rickettsiales.</title>
        <authorList>
            <person name="Daugherty S.C."/>
            <person name="Su Q."/>
            <person name="Abolude K."/>
            <person name="Beier-Sexton M."/>
            <person name="Carlyon J.A."/>
            <person name="Carter R."/>
            <person name="Day N.P."/>
            <person name="Dumler S.J."/>
            <person name="Dyachenko V."/>
            <person name="Godinez A."/>
            <person name="Kurtti T.J."/>
            <person name="Lichay M."/>
            <person name="Mullins K.E."/>
            <person name="Ott S."/>
            <person name="Pappas-Brown V."/>
            <person name="Paris D.H."/>
            <person name="Patel P."/>
            <person name="Richards A.L."/>
            <person name="Sadzewicz L."/>
            <person name="Sears K."/>
            <person name="Seidman D."/>
            <person name="Sengamalay N."/>
            <person name="Stenos J."/>
            <person name="Tallon L.J."/>
            <person name="Vincent G."/>
            <person name="Fraser C.M."/>
            <person name="Munderloh U."/>
            <person name="Dunning-Hotopp J.C."/>
        </authorList>
    </citation>
    <scope>NUCLEOTIDE SEQUENCE [LARGE SCALE GENOMIC DNA]</scope>
    <source>
        <strain evidence="1 2">RAC413</strain>
    </source>
</reference>
<gene>
    <name evidence="1" type="ORF">NLO413_0111</name>
</gene>
<comment type="caution">
    <text evidence="1">The sequence shown here is derived from an EMBL/GenBank/DDBJ whole genome shotgun (WGS) entry which is preliminary data.</text>
</comment>
<evidence type="ECO:0000313" key="2">
    <source>
        <dbReference type="Proteomes" id="UP000033562"/>
    </source>
</evidence>
<name>A0A0F3NL17_9RICK</name>
<proteinExistence type="predicted"/>
<sequence length="177" mass="21017">MTKVLLINLNNEKYNETLTLPFPPPYYYQNYKYYYKHYKQHLSSFFNINYSDICYVYVTLHNTFSIWNCIIKNNKNVVIYYNGKMNNKNYYAAKHNNYLIPSGTELLICKYKLQNMGTHDINYTLCKSEIVINASFIFKNLYSSLNLKPPSILHNAIIYKSLLRNSKNDEASPLLRK</sequence>